<dbReference type="OrthoDB" id="5422155at2"/>
<protein>
    <submittedName>
        <fullName evidence="1">Uncharacterized protein</fullName>
    </submittedName>
</protein>
<keyword evidence="2" id="KW-1185">Reference proteome</keyword>
<dbReference type="Proteomes" id="UP000310636">
    <property type="component" value="Unassembled WGS sequence"/>
</dbReference>
<comment type="caution">
    <text evidence="1">The sequence shown here is derived from an EMBL/GenBank/DDBJ whole genome shotgun (WGS) entry which is preliminary data.</text>
</comment>
<evidence type="ECO:0000313" key="2">
    <source>
        <dbReference type="Proteomes" id="UP000310636"/>
    </source>
</evidence>
<name>A0A4S4C6H7_9BACL</name>
<dbReference type="EMBL" id="SSOB01000004">
    <property type="protein sequence ID" value="THF83510.1"/>
    <property type="molecule type" value="Genomic_DNA"/>
</dbReference>
<dbReference type="RefSeq" id="WP_136368666.1">
    <property type="nucleotide sequence ID" value="NZ_SSOB01000004.1"/>
</dbReference>
<gene>
    <name evidence="1" type="ORF">E6C55_04950</name>
</gene>
<organism evidence="1 2">
    <name type="scientific">Cohnella fermenti</name>
    <dbReference type="NCBI Taxonomy" id="2565925"/>
    <lineage>
        <taxon>Bacteria</taxon>
        <taxon>Bacillati</taxon>
        <taxon>Bacillota</taxon>
        <taxon>Bacilli</taxon>
        <taxon>Bacillales</taxon>
        <taxon>Paenibacillaceae</taxon>
        <taxon>Cohnella</taxon>
    </lineage>
</organism>
<reference evidence="1 2" key="1">
    <citation type="submission" date="2019-04" db="EMBL/GenBank/DDBJ databases">
        <title>Cohnella sp. nov. isolated from preserved vegetables.</title>
        <authorList>
            <person name="Lin S.-Y."/>
            <person name="Hung M.-H."/>
            <person name="Young C.-C."/>
        </authorList>
    </citation>
    <scope>NUCLEOTIDE SEQUENCE [LARGE SCALE GENOMIC DNA]</scope>
    <source>
        <strain evidence="1 2">CC-MHH1044</strain>
    </source>
</reference>
<evidence type="ECO:0000313" key="1">
    <source>
        <dbReference type="EMBL" id="THF83510.1"/>
    </source>
</evidence>
<proteinExistence type="predicted"/>
<accession>A0A4S4C6H7</accession>
<sequence>MLKDDVKQMIDKLPEDCSIEDIQYTLYVRSKIEKGQKDIEEGHLLMNDEVKARMDKWLKKNNQ</sequence>
<dbReference type="AlphaFoldDB" id="A0A4S4C6H7"/>